<evidence type="ECO:0000256" key="1">
    <source>
        <dbReference type="ARBA" id="ARBA00007734"/>
    </source>
</evidence>
<organism evidence="3 4">
    <name type="scientific">Marinicella sediminis</name>
    <dbReference type="NCBI Taxonomy" id="1792834"/>
    <lineage>
        <taxon>Bacteria</taxon>
        <taxon>Pseudomonadati</taxon>
        <taxon>Pseudomonadota</taxon>
        <taxon>Gammaproteobacteria</taxon>
        <taxon>Lysobacterales</taxon>
        <taxon>Marinicellaceae</taxon>
        <taxon>Marinicella</taxon>
    </lineage>
</organism>
<dbReference type="SUPFAM" id="SSF53955">
    <property type="entry name" value="Lysozyme-like"/>
    <property type="match status" value="1"/>
</dbReference>
<dbReference type="Proteomes" id="UP001595533">
    <property type="component" value="Unassembled WGS sequence"/>
</dbReference>
<name>A0ABV7J5Q7_9GAMM</name>
<proteinExistence type="inferred from homology"/>
<evidence type="ECO:0000313" key="4">
    <source>
        <dbReference type="Proteomes" id="UP001595533"/>
    </source>
</evidence>
<dbReference type="CDD" id="cd00254">
    <property type="entry name" value="LT-like"/>
    <property type="match status" value="1"/>
</dbReference>
<sequence>MSLLLIGSAFAVQAKNLTVYKHVDKNGIIHYSSKKPVGKSYNILNVRCPECAAWRNSVDWNTTPLIDNKFSLEIESAARKHDLEPALIKAVIHAESAFKHKAVSSAGAQGLMQLMPLTQKTYQVSDPYDPLQNIHGGSAYLKHLKGVYNRLDVYLAAYNSGETAVEKYGRAIPPFPETREYVRRVKILYKRYQQSARLNAANQQPGNLTINASGR</sequence>
<evidence type="ECO:0000259" key="2">
    <source>
        <dbReference type="Pfam" id="PF01464"/>
    </source>
</evidence>
<evidence type="ECO:0000313" key="3">
    <source>
        <dbReference type="EMBL" id="MFC3193503.1"/>
    </source>
</evidence>
<comment type="caution">
    <text evidence="3">The sequence shown here is derived from an EMBL/GenBank/DDBJ whole genome shotgun (WGS) entry which is preliminary data.</text>
</comment>
<dbReference type="PANTHER" id="PTHR37423">
    <property type="entry name" value="SOLUBLE LYTIC MUREIN TRANSGLYCOSYLASE-RELATED"/>
    <property type="match status" value="1"/>
</dbReference>
<keyword evidence="4" id="KW-1185">Reference proteome</keyword>
<feature type="domain" description="Transglycosylase SLT" evidence="2">
    <location>
        <begin position="74"/>
        <end position="170"/>
    </location>
</feature>
<comment type="similarity">
    <text evidence="1">Belongs to the transglycosylase Slt family.</text>
</comment>
<dbReference type="Gene3D" id="1.10.530.10">
    <property type="match status" value="1"/>
</dbReference>
<dbReference type="InterPro" id="IPR023346">
    <property type="entry name" value="Lysozyme-like_dom_sf"/>
</dbReference>
<dbReference type="InterPro" id="IPR008258">
    <property type="entry name" value="Transglycosylase_SLT_dom_1"/>
</dbReference>
<dbReference type="PANTHER" id="PTHR37423:SF2">
    <property type="entry name" value="MEMBRANE-BOUND LYTIC MUREIN TRANSGLYCOSYLASE C"/>
    <property type="match status" value="1"/>
</dbReference>
<gene>
    <name evidence="3" type="ORF">ACFODZ_04500</name>
</gene>
<dbReference type="RefSeq" id="WP_157892696.1">
    <property type="nucleotide sequence ID" value="NZ_JBHRTS010000002.1"/>
</dbReference>
<dbReference type="Pfam" id="PF01464">
    <property type="entry name" value="SLT"/>
    <property type="match status" value="1"/>
</dbReference>
<protein>
    <submittedName>
        <fullName evidence="3">Lytic transglycosylase domain-containing protein</fullName>
    </submittedName>
</protein>
<reference evidence="4" key="1">
    <citation type="journal article" date="2019" name="Int. J. Syst. Evol. Microbiol.">
        <title>The Global Catalogue of Microorganisms (GCM) 10K type strain sequencing project: providing services to taxonomists for standard genome sequencing and annotation.</title>
        <authorList>
            <consortium name="The Broad Institute Genomics Platform"/>
            <consortium name="The Broad Institute Genome Sequencing Center for Infectious Disease"/>
            <person name="Wu L."/>
            <person name="Ma J."/>
        </authorList>
    </citation>
    <scope>NUCLEOTIDE SEQUENCE [LARGE SCALE GENOMIC DNA]</scope>
    <source>
        <strain evidence="4">KCTC 42953</strain>
    </source>
</reference>
<accession>A0ABV7J5Q7</accession>
<dbReference type="EMBL" id="JBHRTS010000002">
    <property type="protein sequence ID" value="MFC3193503.1"/>
    <property type="molecule type" value="Genomic_DNA"/>
</dbReference>